<evidence type="ECO:0000256" key="8">
    <source>
        <dbReference type="ARBA" id="ARBA00023170"/>
    </source>
</evidence>
<keyword evidence="7 11" id="KW-0472">Membrane</keyword>
<feature type="non-terminal residue" evidence="13">
    <location>
        <position position="1"/>
    </location>
</feature>
<evidence type="ECO:0000256" key="11">
    <source>
        <dbReference type="SAM" id="Phobius"/>
    </source>
</evidence>
<dbReference type="InterPro" id="IPR017452">
    <property type="entry name" value="GPCR_Rhodpsn_7TM"/>
</dbReference>
<dbReference type="CDD" id="cd15390">
    <property type="entry name" value="7tmA_TACR"/>
    <property type="match status" value="1"/>
</dbReference>
<gene>
    <name evidence="13" type="ORF">L9F63_004832</name>
</gene>
<comment type="subcellular location">
    <subcellularLocation>
        <location evidence="1">Cell membrane</location>
        <topology evidence="1">Multi-pass membrane protein</topology>
    </subcellularLocation>
</comment>
<dbReference type="InterPro" id="IPR000611">
    <property type="entry name" value="NPY_rcpt"/>
</dbReference>
<dbReference type="Pfam" id="PF00001">
    <property type="entry name" value="7tm_1"/>
    <property type="match status" value="1"/>
</dbReference>
<feature type="transmembrane region" description="Helical" evidence="11">
    <location>
        <begin position="199"/>
        <end position="223"/>
    </location>
</feature>
<protein>
    <recommendedName>
        <fullName evidence="12">G-protein coupled receptors family 1 profile domain-containing protein</fullName>
    </recommendedName>
</protein>
<feature type="transmembrane region" description="Helical" evidence="11">
    <location>
        <begin position="12"/>
        <end position="36"/>
    </location>
</feature>
<evidence type="ECO:0000313" key="14">
    <source>
        <dbReference type="Proteomes" id="UP001233999"/>
    </source>
</evidence>
<dbReference type="GO" id="GO:0004995">
    <property type="term" value="F:tachykinin receptor activity"/>
    <property type="evidence" value="ECO:0007669"/>
    <property type="project" value="InterPro"/>
</dbReference>
<keyword evidence="8 10" id="KW-0675">Receptor</keyword>
<keyword evidence="4 10" id="KW-0812">Transmembrane</keyword>
<keyword evidence="14" id="KW-1185">Reference proteome</keyword>
<evidence type="ECO:0000313" key="13">
    <source>
        <dbReference type="EMBL" id="KAJ9579513.1"/>
    </source>
</evidence>
<feature type="transmembrane region" description="Helical" evidence="11">
    <location>
        <begin position="56"/>
        <end position="74"/>
    </location>
</feature>
<dbReference type="PANTHER" id="PTHR46925:SF2">
    <property type="entry name" value="G-PROTEIN COUPLED RECEPTOR TKR-1-RELATED"/>
    <property type="match status" value="1"/>
</dbReference>
<dbReference type="PRINTS" id="PR00237">
    <property type="entry name" value="GPCRRHODOPSN"/>
</dbReference>
<keyword evidence="9 10" id="KW-0807">Transducer</keyword>
<keyword evidence="3" id="KW-1003">Cell membrane</keyword>
<dbReference type="InterPro" id="IPR000276">
    <property type="entry name" value="GPCR_Rhodpsn"/>
</dbReference>
<dbReference type="InterPro" id="IPR001681">
    <property type="entry name" value="Neurokn_rcpt"/>
</dbReference>
<dbReference type="Gene3D" id="1.20.1070.10">
    <property type="entry name" value="Rhodopsin 7-helix transmembrane proteins"/>
    <property type="match status" value="1"/>
</dbReference>
<evidence type="ECO:0000256" key="3">
    <source>
        <dbReference type="ARBA" id="ARBA00022475"/>
    </source>
</evidence>
<keyword evidence="6 10" id="KW-0297">G-protein coupled receptor</keyword>
<proteinExistence type="inferred from homology"/>
<evidence type="ECO:0000256" key="2">
    <source>
        <dbReference type="ARBA" id="ARBA00010663"/>
    </source>
</evidence>
<dbReference type="GO" id="GO:0004983">
    <property type="term" value="F:neuropeptide Y receptor activity"/>
    <property type="evidence" value="ECO:0007669"/>
    <property type="project" value="InterPro"/>
</dbReference>
<dbReference type="PROSITE" id="PS50262">
    <property type="entry name" value="G_PROTEIN_RECEP_F1_2"/>
    <property type="match status" value="1"/>
</dbReference>
<dbReference type="PRINTS" id="PR01012">
    <property type="entry name" value="NRPEPTIDEYR"/>
</dbReference>
<keyword evidence="5 11" id="KW-1133">Transmembrane helix</keyword>
<name>A0AAD7ZFA9_DIPPU</name>
<feature type="transmembrane region" description="Helical" evidence="11">
    <location>
        <begin position="243"/>
        <end position="261"/>
    </location>
</feature>
<comment type="similarity">
    <text evidence="2 10">Belongs to the G-protein coupled receptor 1 family.</text>
</comment>
<comment type="caution">
    <text evidence="13">The sequence shown here is derived from an EMBL/GenBank/DDBJ whole genome shotgun (WGS) entry which is preliminary data.</text>
</comment>
<feature type="transmembrane region" description="Helical" evidence="11">
    <location>
        <begin position="95"/>
        <end position="115"/>
    </location>
</feature>
<dbReference type="GO" id="GO:0005886">
    <property type="term" value="C:plasma membrane"/>
    <property type="evidence" value="ECO:0007669"/>
    <property type="project" value="UniProtKB-SubCell"/>
</dbReference>
<dbReference type="SUPFAM" id="SSF81321">
    <property type="entry name" value="Family A G protein-coupled receptor-like"/>
    <property type="match status" value="1"/>
</dbReference>
<evidence type="ECO:0000256" key="10">
    <source>
        <dbReference type="RuleBase" id="RU000688"/>
    </source>
</evidence>
<evidence type="ECO:0000256" key="6">
    <source>
        <dbReference type="ARBA" id="ARBA00023040"/>
    </source>
</evidence>
<evidence type="ECO:0000256" key="4">
    <source>
        <dbReference type="ARBA" id="ARBA00022692"/>
    </source>
</evidence>
<dbReference type="EMBL" id="JASPKZ010008388">
    <property type="protein sequence ID" value="KAJ9579513.1"/>
    <property type="molecule type" value="Genomic_DNA"/>
</dbReference>
<evidence type="ECO:0000256" key="5">
    <source>
        <dbReference type="ARBA" id="ARBA00022989"/>
    </source>
</evidence>
<evidence type="ECO:0000259" key="12">
    <source>
        <dbReference type="PROSITE" id="PS50262"/>
    </source>
</evidence>
<evidence type="ECO:0000256" key="7">
    <source>
        <dbReference type="ARBA" id="ARBA00023136"/>
    </source>
</evidence>
<evidence type="ECO:0000256" key="1">
    <source>
        <dbReference type="ARBA" id="ARBA00004651"/>
    </source>
</evidence>
<accession>A0AAD7ZFA9</accession>
<dbReference type="AlphaFoldDB" id="A0AAD7ZFA9"/>
<dbReference type="PANTHER" id="PTHR46925">
    <property type="entry name" value="G-PROTEIN COUPLED RECEPTOR TKR-1-RELATED"/>
    <property type="match status" value="1"/>
</dbReference>
<feature type="domain" description="G-protein coupled receptors family 1 profile" evidence="12">
    <location>
        <begin position="1"/>
        <end position="258"/>
    </location>
</feature>
<sequence>MFVAAHRRMRTVTNYFLVNLSISDLLMSLLNCTFNFIFMINSDWPFGAFYCTVNNFVANVTVAASVFTLVAISMDRYMAIVRPLQHRMSRRRARVALVIIWLASGILAVPCLLYSTTMTRRYANAQTRIVCYMQWPDGRYPTSMTDYFIPVLHDVTCSNKLELPMAICYTLMGRELWGSRTIGELTQRQAESIKSKRKVVRMFIIVFSIFAFCWLPYHGYFIYAYHNNSITASNYVQHMYLSFYWLAMSNAMVNPLIYYWMNNRFQLWNRDIKVLVPHVTK</sequence>
<evidence type="ECO:0000256" key="9">
    <source>
        <dbReference type="ARBA" id="ARBA00023224"/>
    </source>
</evidence>
<dbReference type="PROSITE" id="PS00237">
    <property type="entry name" value="G_PROTEIN_RECEP_F1_1"/>
    <property type="match status" value="1"/>
</dbReference>
<organism evidence="13 14">
    <name type="scientific">Diploptera punctata</name>
    <name type="common">Pacific beetle cockroach</name>
    <dbReference type="NCBI Taxonomy" id="6984"/>
    <lineage>
        <taxon>Eukaryota</taxon>
        <taxon>Metazoa</taxon>
        <taxon>Ecdysozoa</taxon>
        <taxon>Arthropoda</taxon>
        <taxon>Hexapoda</taxon>
        <taxon>Insecta</taxon>
        <taxon>Pterygota</taxon>
        <taxon>Neoptera</taxon>
        <taxon>Polyneoptera</taxon>
        <taxon>Dictyoptera</taxon>
        <taxon>Blattodea</taxon>
        <taxon>Blaberoidea</taxon>
        <taxon>Blaberidae</taxon>
        <taxon>Diplopterinae</taxon>
        <taxon>Diploptera</taxon>
    </lineage>
</organism>
<dbReference type="Proteomes" id="UP001233999">
    <property type="component" value="Unassembled WGS sequence"/>
</dbReference>
<reference evidence="13" key="1">
    <citation type="journal article" date="2023" name="IScience">
        <title>Live-bearing cockroach genome reveals convergent evolutionary mechanisms linked to viviparity in insects and beyond.</title>
        <authorList>
            <person name="Fouks B."/>
            <person name="Harrison M.C."/>
            <person name="Mikhailova A.A."/>
            <person name="Marchal E."/>
            <person name="English S."/>
            <person name="Carruthers M."/>
            <person name="Jennings E.C."/>
            <person name="Chiamaka E.L."/>
            <person name="Frigard R.A."/>
            <person name="Pippel M."/>
            <person name="Attardo G.M."/>
            <person name="Benoit J.B."/>
            <person name="Bornberg-Bauer E."/>
            <person name="Tobe S.S."/>
        </authorList>
    </citation>
    <scope>NUCLEOTIDE SEQUENCE</scope>
    <source>
        <strain evidence="13">Stay&amp;Tobe</strain>
    </source>
</reference>
<reference evidence="13" key="2">
    <citation type="submission" date="2023-05" db="EMBL/GenBank/DDBJ databases">
        <authorList>
            <person name="Fouks B."/>
        </authorList>
    </citation>
    <scope>NUCLEOTIDE SEQUENCE</scope>
    <source>
        <strain evidence="13">Stay&amp;Tobe</strain>
        <tissue evidence="13">Testes</tissue>
    </source>
</reference>